<keyword evidence="3" id="KW-1185">Reference proteome</keyword>
<keyword evidence="1" id="KW-0175">Coiled coil</keyword>
<name>A0A7G2CIB1_9TRYP</name>
<evidence type="ECO:0000313" key="3">
    <source>
        <dbReference type="Proteomes" id="UP000515908"/>
    </source>
</evidence>
<gene>
    <name evidence="2" type="ORF">ADEAN_000700400</name>
</gene>
<feature type="coiled-coil region" evidence="1">
    <location>
        <begin position="252"/>
        <end position="365"/>
    </location>
</feature>
<evidence type="ECO:0000256" key="1">
    <source>
        <dbReference type="SAM" id="Coils"/>
    </source>
</evidence>
<dbReference type="Proteomes" id="UP000515908">
    <property type="component" value="Chromosome 14"/>
</dbReference>
<dbReference type="EMBL" id="LR877158">
    <property type="protein sequence ID" value="CAD2219496.1"/>
    <property type="molecule type" value="Genomic_DNA"/>
</dbReference>
<protein>
    <submittedName>
        <fullName evidence="2">Uncharacterized protein</fullName>
    </submittedName>
</protein>
<proteinExistence type="predicted"/>
<dbReference type="VEuPathDB" id="TriTrypDB:ADEAN_000700400"/>
<dbReference type="AlphaFoldDB" id="A0A7G2CIB1"/>
<organism evidence="2 3">
    <name type="scientific">Angomonas deanei</name>
    <dbReference type="NCBI Taxonomy" id="59799"/>
    <lineage>
        <taxon>Eukaryota</taxon>
        <taxon>Discoba</taxon>
        <taxon>Euglenozoa</taxon>
        <taxon>Kinetoplastea</taxon>
        <taxon>Metakinetoplastina</taxon>
        <taxon>Trypanosomatida</taxon>
        <taxon>Trypanosomatidae</taxon>
        <taxon>Strigomonadinae</taxon>
        <taxon>Angomonas</taxon>
    </lineage>
</organism>
<accession>A0A7G2CIB1</accession>
<reference evidence="2 3" key="1">
    <citation type="submission" date="2020-08" db="EMBL/GenBank/DDBJ databases">
        <authorList>
            <person name="Newling K."/>
            <person name="Davey J."/>
            <person name="Forrester S."/>
        </authorList>
    </citation>
    <scope>NUCLEOTIDE SEQUENCE [LARGE SCALE GENOMIC DNA]</scope>
    <source>
        <strain evidence="3">Crithidia deanei Carvalho (ATCC PRA-265)</strain>
    </source>
</reference>
<feature type="coiled-coil region" evidence="1">
    <location>
        <begin position="5"/>
        <end position="60"/>
    </location>
</feature>
<sequence>MDLENEKYKTQISEKIDELARYRERVLEDNTEAIQTREEVFELKRKINSLLLQISEEEEKSSRLLHENCVLVSQENTYKEKLSILTQLCRKRRGVGPNSNGTVKKTTRSSKPFSLRAVSQQSTYADLASGLNQANEEIEADTDDSHHEEYDGELLRACMYSDSSDLQQSLLLLTQQNNMLTLKLDEQRATYERERSALNGLASEHDEAQRKQLEKCVLAIDLLHRSQESCMRDLLHYRHETEKKLKQNDLKIKFLQKSLNEALNIIEKEREKHAREVQEVAAQEKSLVEPQISQYKKQLDNSVKSMTSLRLKLKERDETIEKLRQQVRKEKETNQKNLTRHTLELEGYRSDLQLMKQNLRLMEKKMNHTELSVAEEESAKRKLGETFYSIRSI</sequence>
<evidence type="ECO:0000313" key="2">
    <source>
        <dbReference type="EMBL" id="CAD2219496.1"/>
    </source>
</evidence>